<feature type="domain" description="CAAX prenyl protease 2/Lysostaphin resistance protein A-like" evidence="3">
    <location>
        <begin position="254"/>
        <end position="340"/>
    </location>
</feature>
<feature type="transmembrane region" description="Helical" evidence="2">
    <location>
        <begin position="315"/>
        <end position="342"/>
    </location>
</feature>
<organism evidence="4 5">
    <name type="scientific">Streptomyces actuosus</name>
    <dbReference type="NCBI Taxonomy" id="1885"/>
    <lineage>
        <taxon>Bacteria</taxon>
        <taxon>Bacillati</taxon>
        <taxon>Actinomycetota</taxon>
        <taxon>Actinomycetes</taxon>
        <taxon>Kitasatosporales</taxon>
        <taxon>Streptomycetaceae</taxon>
        <taxon>Streptomyces</taxon>
    </lineage>
</organism>
<evidence type="ECO:0000259" key="3">
    <source>
        <dbReference type="Pfam" id="PF02517"/>
    </source>
</evidence>
<dbReference type="GO" id="GO:0008237">
    <property type="term" value="F:metallopeptidase activity"/>
    <property type="evidence" value="ECO:0007669"/>
    <property type="project" value="UniProtKB-KW"/>
</dbReference>
<dbReference type="RefSeq" id="WP_205384596.1">
    <property type="nucleotide sequence ID" value="NZ_JAFFZS010000016.1"/>
</dbReference>
<keyword evidence="2" id="KW-0472">Membrane</keyword>
<name>A0ABS2VTJ4_STRAS</name>
<dbReference type="InterPro" id="IPR003675">
    <property type="entry name" value="Rce1/LyrA-like_dom"/>
</dbReference>
<feature type="region of interest" description="Disordered" evidence="1">
    <location>
        <begin position="109"/>
        <end position="195"/>
    </location>
</feature>
<keyword evidence="4" id="KW-0645">Protease</keyword>
<proteinExistence type="predicted"/>
<sequence length="376" mass="37935">MDRLLLVVAVAPVFALLLGTVIAVALRFRVGAGRSSVERLAPVLYAATVTSAALLAAALTGFDPLRLGLTGRSSPAGWPVAAATAAGALAGAAGYLAELFLAHRAVTRPARAPRGGRGAPTGTGPVRGAGVDTLAARDGNGPAPAEHGRTPAREGDVQPAGRGSPVPEGDTPAGGRASPAPDGNDSAAYGNGSAPYGSCPARDGIGPVWHVDPPLQGAPVWHAEPPEHPPSPRPSSRAVSAGERSVGAWTARPAGLLALGLLTALAEEVLFRGYLLAGLRHSLALWAALIVQAAVFAVHHASFGLRAVPAKAAHGLVWGALTAAAGTLLPAVAAHVVFQVLVCRRLTRTQVRPQEGGAADDRAHGPVAVRRPPVAR</sequence>
<keyword evidence="4" id="KW-0378">Hydrolase</keyword>
<feature type="region of interest" description="Disordered" evidence="1">
    <location>
        <begin position="207"/>
        <end position="239"/>
    </location>
</feature>
<protein>
    <submittedName>
        <fullName evidence="4">CPBP family intramembrane metalloprotease</fullName>
    </submittedName>
</protein>
<dbReference type="Pfam" id="PF02517">
    <property type="entry name" value="Rce1-like"/>
    <property type="match status" value="1"/>
</dbReference>
<evidence type="ECO:0000256" key="2">
    <source>
        <dbReference type="SAM" id="Phobius"/>
    </source>
</evidence>
<feature type="compositionally biased region" description="Basic and acidic residues" evidence="1">
    <location>
        <begin position="146"/>
        <end position="156"/>
    </location>
</feature>
<feature type="transmembrane region" description="Helical" evidence="2">
    <location>
        <begin position="40"/>
        <end position="60"/>
    </location>
</feature>
<keyword evidence="2" id="KW-1133">Transmembrane helix</keyword>
<evidence type="ECO:0000313" key="5">
    <source>
        <dbReference type="Proteomes" id="UP000788262"/>
    </source>
</evidence>
<comment type="caution">
    <text evidence="4">The sequence shown here is derived from an EMBL/GenBank/DDBJ whole genome shotgun (WGS) entry which is preliminary data.</text>
</comment>
<accession>A0ABS2VTJ4</accession>
<feature type="transmembrane region" description="Helical" evidence="2">
    <location>
        <begin position="80"/>
        <end position="101"/>
    </location>
</feature>
<evidence type="ECO:0000256" key="1">
    <source>
        <dbReference type="SAM" id="MobiDB-lite"/>
    </source>
</evidence>
<keyword evidence="4" id="KW-0482">Metalloprotease</keyword>
<feature type="transmembrane region" description="Helical" evidence="2">
    <location>
        <begin position="283"/>
        <end position="303"/>
    </location>
</feature>
<evidence type="ECO:0000313" key="4">
    <source>
        <dbReference type="EMBL" id="MBN0046443.1"/>
    </source>
</evidence>
<dbReference type="EMBL" id="JAFFZS010000016">
    <property type="protein sequence ID" value="MBN0046443.1"/>
    <property type="molecule type" value="Genomic_DNA"/>
</dbReference>
<keyword evidence="5" id="KW-1185">Reference proteome</keyword>
<feature type="transmembrane region" description="Helical" evidence="2">
    <location>
        <begin position="6"/>
        <end position="28"/>
    </location>
</feature>
<gene>
    <name evidence="4" type="ORF">JS756_20525</name>
</gene>
<feature type="compositionally biased region" description="Gly residues" evidence="1">
    <location>
        <begin position="115"/>
        <end position="127"/>
    </location>
</feature>
<keyword evidence="2" id="KW-0812">Transmembrane</keyword>
<reference evidence="4 5" key="1">
    <citation type="submission" date="2021-02" db="EMBL/GenBank/DDBJ databases">
        <title>Whole genome sequencing of Streptomyces actuosus VRA1.</title>
        <authorList>
            <person name="Sen G."/>
            <person name="Sen A."/>
        </authorList>
    </citation>
    <scope>NUCLEOTIDE SEQUENCE [LARGE SCALE GENOMIC DNA]</scope>
    <source>
        <strain evidence="4 5">VRA1</strain>
    </source>
</reference>
<dbReference type="Proteomes" id="UP000788262">
    <property type="component" value="Unassembled WGS sequence"/>
</dbReference>